<dbReference type="RefSeq" id="WP_249515011.1">
    <property type="nucleotide sequence ID" value="NZ_CP093366.1"/>
</dbReference>
<keyword evidence="2" id="KW-1185">Reference proteome</keyword>
<sequence length="127" mass="13336">MDIYGSTFWGVVNPKGTPTITFDNISCTGSQMIHSAKNQTIVIKGNVTTTIVPSYDSPSNGIPIPSTSGYQQAIEMAAGGTLNFADNSTFTGTTYKDDVIDMQGSGVVNIGKNTVVNLNPHSHGLPP</sequence>
<organism evidence="1 2">
    <name type="scientific">Bombilactobacillus folatiphilus</name>
    <dbReference type="NCBI Taxonomy" id="2923362"/>
    <lineage>
        <taxon>Bacteria</taxon>
        <taxon>Bacillati</taxon>
        <taxon>Bacillota</taxon>
        <taxon>Bacilli</taxon>
        <taxon>Lactobacillales</taxon>
        <taxon>Lactobacillaceae</taxon>
        <taxon>Bombilactobacillus</taxon>
    </lineage>
</organism>
<reference evidence="1" key="1">
    <citation type="journal article" date="2022" name="Int. J. Syst. Evol. Microbiol.">
        <title>Apilactobacillus apisilvae sp. nov., Nicolia spurrieriana gen. nov. sp. nov., Bombilactobacillus folatiphilus sp. nov. and Bombilactobacillus thymidiniphilus sp. nov., four new lactic acid bacterial isolates from stingless bees Tetragonula carbonaria and Austroplebeia australis.</title>
        <authorList>
            <person name="Oliphant S.A."/>
            <person name="Watson-Haigh N.S."/>
            <person name="Sumby K.M."/>
            <person name="Gardner J."/>
            <person name="Groom S."/>
            <person name="Jiranek V."/>
        </authorList>
    </citation>
    <scope>NUCLEOTIDE SEQUENCE</scope>
    <source>
        <strain evidence="1">SG4_D2</strain>
    </source>
</reference>
<name>A0ABY4PAN4_9LACO</name>
<evidence type="ECO:0000313" key="2">
    <source>
        <dbReference type="Proteomes" id="UP000831495"/>
    </source>
</evidence>
<accession>A0ABY4PAN4</accession>
<gene>
    <name evidence="1" type="ORF">MOO45_03575</name>
</gene>
<protein>
    <submittedName>
        <fullName evidence="1">Uncharacterized protein</fullName>
    </submittedName>
</protein>
<evidence type="ECO:0000313" key="1">
    <source>
        <dbReference type="EMBL" id="UQS82733.1"/>
    </source>
</evidence>
<proteinExistence type="predicted"/>
<dbReference type="EMBL" id="CP093366">
    <property type="protein sequence ID" value="UQS82733.1"/>
    <property type="molecule type" value="Genomic_DNA"/>
</dbReference>
<dbReference type="Proteomes" id="UP000831495">
    <property type="component" value="Chromosome"/>
</dbReference>